<feature type="domain" description="Peptidase C14 caspase" evidence="2">
    <location>
        <begin position="9"/>
        <end position="227"/>
    </location>
</feature>
<dbReference type="NCBIfam" id="NF047832">
    <property type="entry name" value="caspase_w_EACC1"/>
    <property type="match status" value="1"/>
</dbReference>
<dbReference type="Gene3D" id="3.40.50.1460">
    <property type="match status" value="1"/>
</dbReference>
<organism evidence="3 4">
    <name type="scientific">Labedaea rhizosphaerae</name>
    <dbReference type="NCBI Taxonomy" id="598644"/>
    <lineage>
        <taxon>Bacteria</taxon>
        <taxon>Bacillati</taxon>
        <taxon>Actinomycetota</taxon>
        <taxon>Actinomycetes</taxon>
        <taxon>Pseudonocardiales</taxon>
        <taxon>Pseudonocardiaceae</taxon>
        <taxon>Labedaea</taxon>
    </lineage>
</organism>
<comment type="caution">
    <text evidence="3">The sequence shown here is derived from an EMBL/GenBank/DDBJ whole genome shotgun (WGS) entry which is preliminary data.</text>
</comment>
<feature type="region of interest" description="Disordered" evidence="1">
    <location>
        <begin position="253"/>
        <end position="274"/>
    </location>
</feature>
<name>A0A4R6RU73_LABRH</name>
<evidence type="ECO:0000259" key="2">
    <source>
        <dbReference type="Pfam" id="PF00656"/>
    </source>
</evidence>
<dbReference type="GO" id="GO:0004197">
    <property type="term" value="F:cysteine-type endopeptidase activity"/>
    <property type="evidence" value="ECO:0007669"/>
    <property type="project" value="InterPro"/>
</dbReference>
<dbReference type="InterPro" id="IPR011600">
    <property type="entry name" value="Pept_C14_caspase"/>
</dbReference>
<proteinExistence type="predicted"/>
<protein>
    <submittedName>
        <fullName evidence="3">Caspase domain-containing protein</fullName>
    </submittedName>
</protein>
<reference evidence="3 4" key="1">
    <citation type="submission" date="2019-03" db="EMBL/GenBank/DDBJ databases">
        <title>Genomic Encyclopedia of Type Strains, Phase IV (KMG-IV): sequencing the most valuable type-strain genomes for metagenomic binning, comparative biology and taxonomic classification.</title>
        <authorList>
            <person name="Goeker M."/>
        </authorList>
    </citation>
    <scope>NUCLEOTIDE SEQUENCE [LARGE SCALE GENOMIC DNA]</scope>
    <source>
        <strain evidence="3 4">DSM 45361</strain>
    </source>
</reference>
<dbReference type="EMBL" id="SNXZ01000011">
    <property type="protein sequence ID" value="TDP89897.1"/>
    <property type="molecule type" value="Genomic_DNA"/>
</dbReference>
<feature type="region of interest" description="Disordered" evidence="1">
    <location>
        <begin position="454"/>
        <end position="474"/>
    </location>
</feature>
<evidence type="ECO:0000313" key="4">
    <source>
        <dbReference type="Proteomes" id="UP000295444"/>
    </source>
</evidence>
<accession>A0A4R6RU73</accession>
<dbReference type="RefSeq" id="WP_133854178.1">
    <property type="nucleotide sequence ID" value="NZ_SNXZ01000011.1"/>
</dbReference>
<dbReference type="Proteomes" id="UP000295444">
    <property type="component" value="Unassembled WGS sequence"/>
</dbReference>
<dbReference type="AlphaFoldDB" id="A0A4R6RU73"/>
<dbReference type="Pfam" id="PF00656">
    <property type="entry name" value="Peptidase_C14"/>
    <property type="match status" value="1"/>
</dbReference>
<dbReference type="SUPFAM" id="SSF52129">
    <property type="entry name" value="Caspase-like"/>
    <property type="match status" value="1"/>
</dbReference>
<evidence type="ECO:0000313" key="3">
    <source>
        <dbReference type="EMBL" id="TDP89897.1"/>
    </source>
</evidence>
<keyword evidence="4" id="KW-1185">Reference proteome</keyword>
<dbReference type="OrthoDB" id="3542505at2"/>
<sequence length="474" mass="51458">MRLAKPETSKAILIGAAQYDDPALADITQARANVEDLAAILVDPALGEFRPEHVRTMINPRHKEDASLEIDQWCRTAEDTLVVYYAGHGLVDDNGELLLATSDTIEAAKHHRSLRAELLRRAVKVSHARIRILILDCCYSGRAFGQVMADEASAVLDQTETTGTCGLASAPRHLTSLFVAGERHTVFSGELIRVLRDGLPGEGAALSVFAVYQQLRRRMRDRGHPEPKIVHSDSVSEFALVRNRAHDASVVPPATATPPVTSPPPPIVPPSPVRAARPRLKSIAEADEFANRIPHATELAIAASGMDWPLLARLRFIADLARTGEKNFAQWALQDLRAIDAPGAVTAINRLLKELGNGRAWDDEAWRTADLVQGSWEPTDVKARQVWGVAMAMLLAAAAWPTPLRVQAIEELAELGHRDEAVWIAQGVLRDRRADPALVDAVRAFLARAGAGTPGPIGAVRPAPPRSADGRPRT</sequence>
<gene>
    <name evidence="3" type="ORF">EV186_11122</name>
</gene>
<dbReference type="InterPro" id="IPR029030">
    <property type="entry name" value="Caspase-like_dom_sf"/>
</dbReference>
<evidence type="ECO:0000256" key="1">
    <source>
        <dbReference type="SAM" id="MobiDB-lite"/>
    </source>
</evidence>
<dbReference type="GO" id="GO:0006508">
    <property type="term" value="P:proteolysis"/>
    <property type="evidence" value="ECO:0007669"/>
    <property type="project" value="InterPro"/>
</dbReference>
<feature type="compositionally biased region" description="Pro residues" evidence="1">
    <location>
        <begin position="260"/>
        <end position="272"/>
    </location>
</feature>